<sequence length="496" mass="57216">MSERRDSVSQAQIIDYLIEKEKVLNLAKDIISMGYFRNESPIVVKENGRFHVLEGNRRVSACKILINPDLIKSSVKRNNIKKLLRGFDLGIIEKLEVIVAPSREEADVMIVNRHTGGSVVEKWDKTKQDRFLYKRFSSGETVDELADKLPLTKTEIKDSLKRYNVYMEISQLELGEKVLNSVKDETKFSMTNFERVYQNEKGLEFLGFDFDDDFTLKKQLPKTEFVKRFSRIVEDVVGNTINSRVLNKKSDTDSYIDNLRKLSDFDTSIRLDSKYNDEYKDEEVKSLPEKESKDDTKPKRPRPTSIKLFASSLHFVTGVGRIDDIFEELKILNIKKQPNAVAVLFRSYLDMIAYQFLKSKNGITTLRQEQIDGLVKGSDKKFEKVKKELNKMGIDVESLDQDSLKKVIGLDKVYSNDRVPSLREMLVFISKSEGLVPDGKLRQALGGYLNSNTKLLGHSEYNLLVHNEYFTAEPEELKLVWSQMQPLLEYLISEIK</sequence>
<comment type="caution">
    <text evidence="2">The sequence shown here is derived from an EMBL/GenBank/DDBJ whole genome shotgun (WGS) entry which is preliminary data.</text>
</comment>
<reference evidence="2 3" key="2">
    <citation type="journal article" date="2016" name="Genome Announc.">
        <title>Draft Genome Sequence of Zhouia amylolytica AD3, Isolated from Tidal Flat Sediment.</title>
        <authorList>
            <person name="Jia B."/>
            <person name="Jin H.M."/>
            <person name="Lee H.J."/>
            <person name="Jeon C.O."/>
        </authorList>
    </citation>
    <scope>NUCLEOTIDE SEQUENCE [LARGE SCALE GENOMIC DNA]</scope>
    <source>
        <strain evidence="2 3">AD3</strain>
    </source>
</reference>
<gene>
    <name evidence="2" type="ORF">P278_23500</name>
</gene>
<evidence type="ECO:0000313" key="2">
    <source>
        <dbReference type="EMBL" id="ETN94408.1"/>
    </source>
</evidence>
<dbReference type="AlphaFoldDB" id="W2UK84"/>
<feature type="region of interest" description="Disordered" evidence="1">
    <location>
        <begin position="282"/>
        <end position="303"/>
    </location>
</feature>
<evidence type="ECO:0008006" key="4">
    <source>
        <dbReference type="Google" id="ProtNLM"/>
    </source>
</evidence>
<dbReference type="REBASE" id="148059">
    <property type="entry name" value="ZamAD3ORF23490P"/>
</dbReference>
<dbReference type="Proteomes" id="UP000018850">
    <property type="component" value="Unassembled WGS sequence"/>
</dbReference>
<feature type="compositionally biased region" description="Basic and acidic residues" evidence="1">
    <location>
        <begin position="282"/>
        <end position="298"/>
    </location>
</feature>
<evidence type="ECO:0000313" key="3">
    <source>
        <dbReference type="Proteomes" id="UP000018850"/>
    </source>
</evidence>
<dbReference type="eggNOG" id="COG1475">
    <property type="taxonomic scope" value="Bacteria"/>
</dbReference>
<accession>W2UK84</accession>
<organism evidence="2 3">
    <name type="scientific">Zhouia amylolytica AD3</name>
    <dbReference type="NCBI Taxonomy" id="1286632"/>
    <lineage>
        <taxon>Bacteria</taxon>
        <taxon>Pseudomonadati</taxon>
        <taxon>Bacteroidota</taxon>
        <taxon>Flavobacteriia</taxon>
        <taxon>Flavobacteriales</taxon>
        <taxon>Flavobacteriaceae</taxon>
        <taxon>Zhouia</taxon>
    </lineage>
</organism>
<protein>
    <recommendedName>
        <fullName evidence="4">ParB/Sulfiredoxin domain-containing protein</fullName>
    </recommendedName>
</protein>
<dbReference type="EMBL" id="AYXY01000023">
    <property type="protein sequence ID" value="ETN94408.1"/>
    <property type="molecule type" value="Genomic_DNA"/>
</dbReference>
<keyword evidence="3" id="KW-1185">Reference proteome</keyword>
<evidence type="ECO:0000256" key="1">
    <source>
        <dbReference type="SAM" id="MobiDB-lite"/>
    </source>
</evidence>
<reference evidence="3" key="1">
    <citation type="submission" date="2013-11" db="EMBL/GenBank/DDBJ databases">
        <title>Draft genome sequence from a member of Zhouia, isolated tidal flat.</title>
        <authorList>
            <person name="Jin H."/>
            <person name="Jeon C.O."/>
        </authorList>
    </citation>
    <scope>NUCLEOTIDE SEQUENCE [LARGE SCALE GENOMIC DNA]</scope>
    <source>
        <strain evidence="3">AD3</strain>
    </source>
</reference>
<name>W2UK84_9FLAO</name>
<proteinExistence type="predicted"/>